<dbReference type="OrthoDB" id="3700459at2"/>
<dbReference type="EMBL" id="RJKM01000001">
    <property type="protein sequence ID" value="ROP35946.1"/>
    <property type="molecule type" value="Genomic_DNA"/>
</dbReference>
<dbReference type="Proteomes" id="UP000268727">
    <property type="component" value="Unassembled WGS sequence"/>
</dbReference>
<name>A0A3N1H0N0_9PSEU</name>
<accession>A0A3N1H0N0</accession>
<dbReference type="Pfam" id="PF19409">
    <property type="entry name" value="Thiopep_pre"/>
    <property type="match status" value="1"/>
</dbReference>
<evidence type="ECO:0000313" key="2">
    <source>
        <dbReference type="Proteomes" id="UP000268727"/>
    </source>
</evidence>
<protein>
    <recommendedName>
        <fullName evidence="3">Thiazolylpeptide-type bacteriocin</fullName>
    </recommendedName>
</protein>
<dbReference type="AlphaFoldDB" id="A0A3N1H0N0"/>
<sequence length="58" mass="5912">MDLTFDDSELDLGDLAVTAMRDAVALPETGASAAACSCSSTSCCCCQQPQLPTLPTQG</sequence>
<gene>
    <name evidence="1" type="ORF">EDD40_1205</name>
</gene>
<organism evidence="1 2">
    <name type="scientific">Saccharothrix texasensis</name>
    <dbReference type="NCBI Taxonomy" id="103734"/>
    <lineage>
        <taxon>Bacteria</taxon>
        <taxon>Bacillati</taxon>
        <taxon>Actinomycetota</taxon>
        <taxon>Actinomycetes</taxon>
        <taxon>Pseudonocardiales</taxon>
        <taxon>Pseudonocardiaceae</taxon>
        <taxon>Saccharothrix</taxon>
    </lineage>
</organism>
<proteinExistence type="predicted"/>
<reference evidence="1 2" key="1">
    <citation type="submission" date="2018-11" db="EMBL/GenBank/DDBJ databases">
        <title>Sequencing the genomes of 1000 actinobacteria strains.</title>
        <authorList>
            <person name="Klenk H.-P."/>
        </authorList>
    </citation>
    <scope>NUCLEOTIDE SEQUENCE [LARGE SCALE GENOMIC DNA]</scope>
    <source>
        <strain evidence="1 2">DSM 44231</strain>
    </source>
</reference>
<comment type="caution">
    <text evidence="1">The sequence shown here is derived from an EMBL/GenBank/DDBJ whole genome shotgun (WGS) entry which is preliminary data.</text>
</comment>
<dbReference type="NCBIfam" id="NF033400">
    <property type="entry name" value="thiazolyl_B"/>
    <property type="match status" value="1"/>
</dbReference>
<dbReference type="RefSeq" id="WP_123742005.1">
    <property type="nucleotide sequence ID" value="NZ_RJKM01000001.1"/>
</dbReference>
<evidence type="ECO:0000313" key="1">
    <source>
        <dbReference type="EMBL" id="ROP35946.1"/>
    </source>
</evidence>
<evidence type="ECO:0008006" key="3">
    <source>
        <dbReference type="Google" id="ProtNLM"/>
    </source>
</evidence>
<keyword evidence="2" id="KW-1185">Reference proteome</keyword>